<dbReference type="Proteomes" id="UP000290433">
    <property type="component" value="Unassembled WGS sequence"/>
</dbReference>
<reference evidence="1 2" key="1">
    <citation type="submission" date="2014-12" db="EMBL/GenBank/DDBJ databases">
        <title>Genome sequence of Flavobacterium anhuiense RCM74.</title>
        <authorList>
            <person name="Kim J.F."/>
            <person name="Song J.Y."/>
            <person name="Kwak M.-J."/>
            <person name="Lee S.-W."/>
        </authorList>
    </citation>
    <scope>NUCLEOTIDE SEQUENCE [LARGE SCALE GENOMIC DNA]</scope>
    <source>
        <strain evidence="1 2">RCM74</strain>
    </source>
</reference>
<accession>A0A444VX60</accession>
<proteinExistence type="predicted"/>
<organism evidence="1 2">
    <name type="scientific">Flavobacterium anhuiense</name>
    <dbReference type="NCBI Taxonomy" id="459526"/>
    <lineage>
        <taxon>Bacteria</taxon>
        <taxon>Pseudomonadati</taxon>
        <taxon>Bacteroidota</taxon>
        <taxon>Flavobacteriia</taxon>
        <taxon>Flavobacteriales</taxon>
        <taxon>Flavobacteriaceae</taxon>
        <taxon>Flavobacterium</taxon>
    </lineage>
</organism>
<evidence type="ECO:0000313" key="1">
    <source>
        <dbReference type="EMBL" id="RYJ38126.1"/>
    </source>
</evidence>
<name>A0A444VX60_9FLAO</name>
<dbReference type="EMBL" id="JUIV01000010">
    <property type="protein sequence ID" value="RYJ38126.1"/>
    <property type="molecule type" value="Genomic_DNA"/>
</dbReference>
<protein>
    <submittedName>
        <fullName evidence="1">Uncharacterized protein</fullName>
    </submittedName>
</protein>
<evidence type="ECO:0000313" key="2">
    <source>
        <dbReference type="Proteomes" id="UP000290433"/>
    </source>
</evidence>
<comment type="caution">
    <text evidence="1">The sequence shown here is derived from an EMBL/GenBank/DDBJ whole genome shotgun (WGS) entry which is preliminary data.</text>
</comment>
<dbReference type="AlphaFoldDB" id="A0A444VX60"/>
<gene>
    <name evidence="1" type="ORF">NU08_2741</name>
</gene>
<sequence>MSLKLLAKSQSFFELTPALAGGYGELNSKGFSQTASSLAKALVLH</sequence>